<dbReference type="InterPro" id="IPR021027">
    <property type="entry name" value="Transposase_put_HTH"/>
</dbReference>
<reference evidence="11 12" key="1">
    <citation type="journal article" date="2020" name="Extremophiles">
        <title>Genomic analysis of Caldalkalibacillus thermarum TA2.A1 reveals aerobic alkaliphilic metabolism and evolutionary hallmarks linking alkaliphilic bacteria and plant life.</title>
        <authorList>
            <person name="de Jong S.I."/>
            <person name="van den Broek M.A."/>
            <person name="Merkel A.Y."/>
            <person name="de la Torre Cortes P."/>
            <person name="Kalamorz F."/>
            <person name="Cook G.M."/>
            <person name="van Loosdrecht M.C.M."/>
            <person name="McMillan D.G.G."/>
        </authorList>
    </citation>
    <scope>NUCLEOTIDE SEQUENCE [LARGE SCALE GENOMIC DNA]</scope>
    <source>
        <strain evidence="11 12">TA2.A1</strain>
    </source>
</reference>
<evidence type="ECO:0000256" key="1">
    <source>
        <dbReference type="ARBA" id="ARBA00008761"/>
    </source>
</evidence>
<keyword evidence="5" id="KW-0862">Zinc</keyword>
<keyword evidence="12" id="KW-1185">Reference proteome</keyword>
<evidence type="ECO:0000259" key="10">
    <source>
        <dbReference type="Pfam" id="PF12323"/>
    </source>
</evidence>
<sequence>MQKAYRFRLYPNQKQQTLIHKTFGCCRYVFNHFLAKRKEVYEAERKTLGYNACSSMLTQLKKELEWLKEPDATALQTELRHLDDAFKKFFLKKHGFPRFKSRKNPVQSYTSKNNNGSITIQGNRIRLPKLGWVKFAKSREVEGRIISATIRKNPSGKYFVSVLVETEIHPLPACDRKVGIDLGVKDFAALSTREVIPNPKYLRQYEQNLIRWQRILSRRKQGGSNWHKARIKVARLHEKVVNCRKDFLHKLSTRLIHENQVICLEDLQVKNMQKNRHLAKSIADASWSMFRTMLEYKAKWYGRTIVVVDKTFPFSQLCSTPGCGYRYREVKNLGLREWTCPSCGTLHDRNINAARNILQEGLRLLAV</sequence>
<evidence type="ECO:0000259" key="8">
    <source>
        <dbReference type="Pfam" id="PF01385"/>
    </source>
</evidence>
<dbReference type="RefSeq" id="WP_222822777.1">
    <property type="nucleotide sequence ID" value="NZ_CP082237.1"/>
</dbReference>
<accession>A0A8X8IAD7</accession>
<keyword evidence="4" id="KW-0479">Metal-binding</keyword>
<feature type="domain" description="Transposase putative helix-turn-helix" evidence="10">
    <location>
        <begin position="1"/>
        <end position="46"/>
    </location>
</feature>
<evidence type="ECO:0000256" key="2">
    <source>
        <dbReference type="ARBA" id="ARBA00011044"/>
    </source>
</evidence>
<dbReference type="Pfam" id="PF01385">
    <property type="entry name" value="OrfB_IS605"/>
    <property type="match status" value="1"/>
</dbReference>
<keyword evidence="3" id="KW-0815">Transposition</keyword>
<dbReference type="InterPro" id="IPR010095">
    <property type="entry name" value="Cas12f1-like_TNB"/>
</dbReference>
<dbReference type="GO" id="GO:0046872">
    <property type="term" value="F:metal ion binding"/>
    <property type="evidence" value="ECO:0007669"/>
    <property type="project" value="UniProtKB-KW"/>
</dbReference>
<proteinExistence type="inferred from homology"/>
<evidence type="ECO:0000256" key="4">
    <source>
        <dbReference type="ARBA" id="ARBA00022723"/>
    </source>
</evidence>
<evidence type="ECO:0000313" key="11">
    <source>
        <dbReference type="EMBL" id="QZT33770.1"/>
    </source>
</evidence>
<keyword evidence="6" id="KW-0238">DNA-binding</keyword>
<dbReference type="NCBIfam" id="NF040570">
    <property type="entry name" value="guided_TnpB"/>
    <property type="match status" value="1"/>
</dbReference>
<dbReference type="PANTHER" id="PTHR30405:SF25">
    <property type="entry name" value="RNA-GUIDED DNA ENDONUCLEASE INSQ-RELATED"/>
    <property type="match status" value="1"/>
</dbReference>
<dbReference type="GO" id="GO:0003677">
    <property type="term" value="F:DNA binding"/>
    <property type="evidence" value="ECO:0007669"/>
    <property type="project" value="UniProtKB-KW"/>
</dbReference>
<dbReference type="AlphaFoldDB" id="A0A8X8IAD7"/>
<comment type="similarity">
    <text evidence="2">In the N-terminal section; belongs to the transposase 2 family.</text>
</comment>
<dbReference type="GO" id="GO:0006310">
    <property type="term" value="P:DNA recombination"/>
    <property type="evidence" value="ECO:0007669"/>
    <property type="project" value="UniProtKB-KW"/>
</dbReference>
<dbReference type="NCBIfam" id="TIGR01766">
    <property type="entry name" value="IS200/IS605 family accessory protein TnpB-like domain"/>
    <property type="match status" value="1"/>
</dbReference>
<gene>
    <name evidence="11" type="primary">tnpB</name>
    <name evidence="11" type="ORF">HUR95_16395</name>
</gene>
<dbReference type="Pfam" id="PF07282">
    <property type="entry name" value="Cas12f1-like_TNB"/>
    <property type="match status" value="1"/>
</dbReference>
<protein>
    <submittedName>
        <fullName evidence="11">IS200/IS605 family element transposase accessory protein TnpB</fullName>
    </submittedName>
</protein>
<dbReference type="InterPro" id="IPR001959">
    <property type="entry name" value="Transposase"/>
</dbReference>
<evidence type="ECO:0000256" key="6">
    <source>
        <dbReference type="ARBA" id="ARBA00023125"/>
    </source>
</evidence>
<dbReference type="NCBIfam" id="NF038281">
    <property type="entry name" value="IS200_TnpB"/>
    <property type="match status" value="1"/>
</dbReference>
<dbReference type="Pfam" id="PF12323">
    <property type="entry name" value="HTH_OrfB_IS605"/>
    <property type="match status" value="1"/>
</dbReference>
<organism evidence="11 12">
    <name type="scientific">Caldalkalibacillus thermarum (strain TA2.A1)</name>
    <dbReference type="NCBI Taxonomy" id="986075"/>
    <lineage>
        <taxon>Bacteria</taxon>
        <taxon>Bacillati</taxon>
        <taxon>Bacillota</taxon>
        <taxon>Bacilli</taxon>
        <taxon>Bacillales</taxon>
        <taxon>Bacillaceae</taxon>
        <taxon>Caldalkalibacillus</taxon>
    </lineage>
</organism>
<evidence type="ECO:0000313" key="12">
    <source>
        <dbReference type="Proteomes" id="UP000825179"/>
    </source>
</evidence>
<comment type="similarity">
    <text evidence="1">In the C-terminal section; belongs to the transposase 35 family.</text>
</comment>
<dbReference type="GO" id="GO:0032196">
    <property type="term" value="P:transposition"/>
    <property type="evidence" value="ECO:0007669"/>
    <property type="project" value="UniProtKB-KW"/>
</dbReference>
<name>A0A8X8IAD7_CALTT</name>
<dbReference type="PANTHER" id="PTHR30405">
    <property type="entry name" value="TRANSPOSASE"/>
    <property type="match status" value="1"/>
</dbReference>
<dbReference type="EMBL" id="CP082237">
    <property type="protein sequence ID" value="QZT33770.1"/>
    <property type="molecule type" value="Genomic_DNA"/>
</dbReference>
<dbReference type="KEGG" id="cthu:HUR95_16395"/>
<evidence type="ECO:0000256" key="7">
    <source>
        <dbReference type="ARBA" id="ARBA00023172"/>
    </source>
</evidence>
<dbReference type="InterPro" id="IPR053522">
    <property type="entry name" value="RNA-guided_endonuclease_TnpB"/>
</dbReference>
<keyword evidence="7" id="KW-0233">DNA recombination</keyword>
<evidence type="ECO:0000259" key="9">
    <source>
        <dbReference type="Pfam" id="PF07282"/>
    </source>
</evidence>
<evidence type="ECO:0000256" key="3">
    <source>
        <dbReference type="ARBA" id="ARBA00022578"/>
    </source>
</evidence>
<dbReference type="CDD" id="cd20335">
    <property type="entry name" value="BRcat_RBR"/>
    <property type="match status" value="1"/>
</dbReference>
<feature type="domain" description="Probable transposase IS891/IS1136/IS1341" evidence="8">
    <location>
        <begin position="163"/>
        <end position="275"/>
    </location>
</feature>
<feature type="domain" description="Cas12f1-like TNB" evidence="9">
    <location>
        <begin position="287"/>
        <end position="357"/>
    </location>
</feature>
<dbReference type="Proteomes" id="UP000825179">
    <property type="component" value="Chromosome"/>
</dbReference>
<evidence type="ECO:0000256" key="5">
    <source>
        <dbReference type="ARBA" id="ARBA00022833"/>
    </source>
</evidence>
<dbReference type="InterPro" id="IPR051399">
    <property type="entry name" value="RNA-guided_DNA_endo/Transpos"/>
</dbReference>